<accession>A0AA96ERA4</accession>
<dbReference type="GO" id="GO:0004844">
    <property type="term" value="F:uracil DNA N-glycosylase activity"/>
    <property type="evidence" value="ECO:0007669"/>
    <property type="project" value="InterPro"/>
</dbReference>
<keyword evidence="4" id="KW-0234">DNA repair</keyword>
<evidence type="ECO:0000256" key="5">
    <source>
        <dbReference type="PROSITE-ProRule" id="PRU10072"/>
    </source>
</evidence>
<reference evidence="7" key="1">
    <citation type="submission" date="2023-07" db="EMBL/GenBank/DDBJ databases">
        <authorList>
            <person name="Xia Y."/>
        </authorList>
    </citation>
    <scope>NUCLEOTIDE SEQUENCE</scope>
    <source>
        <strain evidence="7">F</strain>
    </source>
</reference>
<dbReference type="InterPro" id="IPR002043">
    <property type="entry name" value="UDG_fam1"/>
</dbReference>
<dbReference type="NCBIfam" id="NF003592">
    <property type="entry name" value="PRK05254.1-5"/>
    <property type="match status" value="1"/>
</dbReference>
<dbReference type="PANTHER" id="PTHR11264">
    <property type="entry name" value="URACIL-DNA GLYCOSYLASE"/>
    <property type="match status" value="1"/>
</dbReference>
<gene>
    <name evidence="7" type="ORF">MarFTMF_161</name>
</gene>
<dbReference type="SMART" id="SM00987">
    <property type="entry name" value="UreE_C"/>
    <property type="match status" value="1"/>
</dbReference>
<keyword evidence="3" id="KW-0378">Hydrolase</keyword>
<dbReference type="GO" id="GO:0097510">
    <property type="term" value="P:base-excision repair, AP site formation via deaminated base removal"/>
    <property type="evidence" value="ECO:0007669"/>
    <property type="project" value="TreeGrafter"/>
</dbReference>
<dbReference type="PROSITE" id="PS00130">
    <property type="entry name" value="U_DNA_GLYCOSYLASE"/>
    <property type="match status" value="1"/>
</dbReference>
<name>A0AA96ERA4_9VIRU</name>
<dbReference type="PANTHER" id="PTHR11264:SF0">
    <property type="entry name" value="URACIL-DNA GLYCOSYLASE"/>
    <property type="match status" value="1"/>
</dbReference>
<sequence length="397" mass="44964">MEKITDTELLAFCLSVLRCSKEDIIERVVSSRENGEPTKSQVPIWETKAQLVVRIVEGEKGSFDEKLLEAHPNLALPEREEGKNLILTKEPRKILSVFSTEKENLCRIGTIKNLEHLAFSEKQLPKDFDEVVERIRCNNPLVKISIHPEEEQQKKKPVQKIASGTKTVVNWTGVNLSKLTKHPKFFPSGWKEFFDEQEENINEISDKLWEDKDKKIVPKIGNVWKAFVETPRNSVRVVIVGQDPYPTPGNAMGLAFSYVGSGRLPASLANIAKEVKKQGFDLSGSGDLTCWAKQGVLLLNTALTTLEGKRESHVDTWGDFSREAIRHLGEHCEGIVYLLWGGHARKFRDVINGKKNLVLECAHPSPLSVKDFWDNQHFIRANEYLEGAGKEPIDWSF</sequence>
<dbReference type="Gene3D" id="3.40.470.10">
    <property type="entry name" value="Uracil-DNA glycosylase-like domain"/>
    <property type="match status" value="1"/>
</dbReference>
<dbReference type="EMBL" id="OR343188">
    <property type="protein sequence ID" value="WNL49677.1"/>
    <property type="molecule type" value="Genomic_DNA"/>
</dbReference>
<dbReference type="SMART" id="SM00986">
    <property type="entry name" value="UDG"/>
    <property type="match status" value="1"/>
</dbReference>
<feature type="domain" description="Uracil-DNA glycosylase-like" evidence="6">
    <location>
        <begin position="228"/>
        <end position="385"/>
    </location>
</feature>
<dbReference type="Pfam" id="PF03167">
    <property type="entry name" value="UDG"/>
    <property type="match status" value="1"/>
</dbReference>
<dbReference type="CDD" id="cd10027">
    <property type="entry name" value="UDG-F1-like"/>
    <property type="match status" value="1"/>
</dbReference>
<protein>
    <submittedName>
        <fullName evidence="7">Uracil DNA glycosylase</fullName>
    </submittedName>
</protein>
<dbReference type="SUPFAM" id="SSF52141">
    <property type="entry name" value="Uracil-DNA glycosylase-like"/>
    <property type="match status" value="1"/>
</dbReference>
<dbReference type="InterPro" id="IPR018085">
    <property type="entry name" value="Ura-DNA_Glyclase_AS"/>
</dbReference>
<keyword evidence="2" id="KW-0227">DNA damage</keyword>
<evidence type="ECO:0000256" key="2">
    <source>
        <dbReference type="ARBA" id="ARBA00022763"/>
    </source>
</evidence>
<evidence type="ECO:0000259" key="6">
    <source>
        <dbReference type="SMART" id="SM00986"/>
    </source>
</evidence>
<organism evidence="7">
    <name type="scientific">Marseillevirus sp</name>
    <dbReference type="NCBI Taxonomy" id="2809551"/>
    <lineage>
        <taxon>Viruses</taxon>
        <taxon>Varidnaviria</taxon>
        <taxon>Bamfordvirae</taxon>
        <taxon>Nucleocytoviricota</taxon>
        <taxon>Megaviricetes</taxon>
        <taxon>Pimascovirales</taxon>
        <taxon>Pimascovirales incertae sedis</taxon>
        <taxon>Marseilleviridae</taxon>
        <taxon>Marseillevirus</taxon>
    </lineage>
</organism>
<feature type="active site" description="Proton acceptor" evidence="5">
    <location>
        <position position="243"/>
    </location>
</feature>
<comment type="similarity">
    <text evidence="1">Belongs to the uracil-DNA glycosylase (UDG) superfamily. UNG family.</text>
</comment>
<dbReference type="NCBIfam" id="TIGR00628">
    <property type="entry name" value="ung"/>
    <property type="match status" value="1"/>
</dbReference>
<dbReference type="HAMAP" id="MF_00148">
    <property type="entry name" value="UDG"/>
    <property type="match status" value="1"/>
</dbReference>
<dbReference type="NCBIfam" id="NF003588">
    <property type="entry name" value="PRK05254.1-1"/>
    <property type="match status" value="1"/>
</dbReference>
<evidence type="ECO:0000256" key="4">
    <source>
        <dbReference type="ARBA" id="ARBA00023204"/>
    </source>
</evidence>
<evidence type="ECO:0000256" key="3">
    <source>
        <dbReference type="ARBA" id="ARBA00022801"/>
    </source>
</evidence>
<dbReference type="InterPro" id="IPR005122">
    <property type="entry name" value="Uracil-DNA_glycosylase-like"/>
</dbReference>
<evidence type="ECO:0000256" key="1">
    <source>
        <dbReference type="ARBA" id="ARBA00008184"/>
    </source>
</evidence>
<proteinExistence type="inferred from homology"/>
<dbReference type="InterPro" id="IPR036895">
    <property type="entry name" value="Uracil-DNA_glycosylase-like_sf"/>
</dbReference>
<evidence type="ECO:0000313" key="7">
    <source>
        <dbReference type="EMBL" id="WNL49677.1"/>
    </source>
</evidence>